<evidence type="ECO:0000256" key="3">
    <source>
        <dbReference type="ARBA" id="ARBA00023163"/>
    </source>
</evidence>
<dbReference type="PROSITE" id="PS01117">
    <property type="entry name" value="HTH_MARR_1"/>
    <property type="match status" value="1"/>
</dbReference>
<dbReference type="InterPro" id="IPR036390">
    <property type="entry name" value="WH_DNA-bd_sf"/>
</dbReference>
<feature type="domain" description="HTH marR-type" evidence="4">
    <location>
        <begin position="1"/>
        <end position="106"/>
    </location>
</feature>
<comment type="caution">
    <text evidence="5">The sequence shown here is derived from an EMBL/GenBank/DDBJ whole genome shotgun (WGS) entry which is preliminary data.</text>
</comment>
<organism evidence="5">
    <name type="scientific">Gordonia rubripertincta</name>
    <name type="common">Rhodococcus corallinus</name>
    <dbReference type="NCBI Taxonomy" id="36822"/>
    <lineage>
        <taxon>Bacteria</taxon>
        <taxon>Bacillati</taxon>
        <taxon>Actinomycetota</taxon>
        <taxon>Actinomycetes</taxon>
        <taxon>Mycobacteriales</taxon>
        <taxon>Gordoniaceae</taxon>
        <taxon>Gordonia</taxon>
    </lineage>
</organism>
<dbReference type="SUPFAM" id="SSF46785">
    <property type="entry name" value="Winged helix' DNA-binding domain"/>
    <property type="match status" value="2"/>
</dbReference>
<dbReference type="AlphaFoldDB" id="A0AAW6RCT6"/>
<dbReference type="InterPro" id="IPR036388">
    <property type="entry name" value="WH-like_DNA-bd_sf"/>
</dbReference>
<reference evidence="5" key="1">
    <citation type="submission" date="2023-04" db="EMBL/GenBank/DDBJ databases">
        <title>Characterization and analysis of the complete genome of Gordonia rubripertincta 112, the degrader of aromatic and aliphatic compounds.</title>
        <authorList>
            <person name="Frantsuzova E."/>
            <person name="Bogun A."/>
            <person name="Delegan Y."/>
        </authorList>
    </citation>
    <scope>NUCLEOTIDE SEQUENCE</scope>
    <source>
        <strain evidence="5">112</strain>
    </source>
</reference>
<dbReference type="SMART" id="SM00347">
    <property type="entry name" value="HTH_MARR"/>
    <property type="match status" value="2"/>
</dbReference>
<keyword evidence="3" id="KW-0804">Transcription</keyword>
<evidence type="ECO:0000256" key="1">
    <source>
        <dbReference type="ARBA" id="ARBA00023015"/>
    </source>
</evidence>
<dbReference type="Pfam" id="PF01047">
    <property type="entry name" value="MarR"/>
    <property type="match status" value="2"/>
</dbReference>
<dbReference type="InterPro" id="IPR000835">
    <property type="entry name" value="HTH_MarR-typ"/>
</dbReference>
<proteinExistence type="predicted"/>
<evidence type="ECO:0000259" key="4">
    <source>
        <dbReference type="PROSITE" id="PS50995"/>
    </source>
</evidence>
<protein>
    <submittedName>
        <fullName evidence="5">MarR family winged helix-turn-helix transcriptional regulator</fullName>
    </submittedName>
</protein>
<dbReference type="InterPro" id="IPR039422">
    <property type="entry name" value="MarR/SlyA-like"/>
</dbReference>
<dbReference type="GO" id="GO:0006950">
    <property type="term" value="P:response to stress"/>
    <property type="evidence" value="ECO:0007669"/>
    <property type="project" value="TreeGrafter"/>
</dbReference>
<evidence type="ECO:0000313" key="5">
    <source>
        <dbReference type="EMBL" id="MDG6783239.1"/>
    </source>
</evidence>
<keyword evidence="2" id="KW-0238">DNA-binding</keyword>
<gene>
    <name evidence="5" type="ORF">QBL07_20685</name>
</gene>
<dbReference type="RefSeq" id="WP_005200072.1">
    <property type="nucleotide sequence ID" value="NZ_CP022580.1"/>
</dbReference>
<name>A0AAW6RCT6_GORRU</name>
<dbReference type="EMBL" id="JARUXG010000018">
    <property type="protein sequence ID" value="MDG6783239.1"/>
    <property type="molecule type" value="Genomic_DNA"/>
</dbReference>
<dbReference type="GO" id="GO:0003700">
    <property type="term" value="F:DNA-binding transcription factor activity"/>
    <property type="evidence" value="ECO:0007669"/>
    <property type="project" value="InterPro"/>
</dbReference>
<dbReference type="PROSITE" id="PS50995">
    <property type="entry name" value="HTH_MARR_2"/>
    <property type="match status" value="2"/>
</dbReference>
<dbReference type="GO" id="GO:0003677">
    <property type="term" value="F:DNA binding"/>
    <property type="evidence" value="ECO:0007669"/>
    <property type="project" value="UniProtKB-KW"/>
</dbReference>
<dbReference type="Gene3D" id="1.10.10.10">
    <property type="entry name" value="Winged helix-like DNA-binding domain superfamily/Winged helix DNA-binding domain"/>
    <property type="match status" value="2"/>
</dbReference>
<feature type="domain" description="HTH marR-type" evidence="4">
    <location>
        <begin position="115"/>
        <end position="255"/>
    </location>
</feature>
<dbReference type="InterPro" id="IPR023187">
    <property type="entry name" value="Tscrpt_reg_MarR-type_CS"/>
</dbReference>
<evidence type="ECO:0000256" key="2">
    <source>
        <dbReference type="ARBA" id="ARBA00023125"/>
    </source>
</evidence>
<accession>A0AAW6RCT6</accession>
<sequence>MTGPQYAVLVVVNGWDNIDQKTAGVLASLDKATAAGVVGRLVKNGWLERAQDDADRRRRLLRLTDRASADFPAISRAARDVQTHLLSPLPAGERHLFVEQLGAVARINDLPVQDQTDSVHGLRLAYTPGYLLRRAQQFHTGQWATMVPDVTGPQYAVLWAIAERKVATHTEIATLASLDSSTTLDIVRRLTARGWIVPVADVVDKRSRPVRLAEPAITALRFIEPAVSGVQAKLIEPLTETAQTQFIDNLRLVARLAPGSHTYRTHPTEGIV</sequence>
<keyword evidence="1" id="KW-0805">Transcription regulation</keyword>
<dbReference type="PANTHER" id="PTHR33164:SF95">
    <property type="entry name" value="TRANSCRIPTIONAL REGULATOR"/>
    <property type="match status" value="1"/>
</dbReference>
<dbReference type="PANTHER" id="PTHR33164">
    <property type="entry name" value="TRANSCRIPTIONAL REGULATOR, MARR FAMILY"/>
    <property type="match status" value="1"/>
</dbReference>